<dbReference type="InterPro" id="IPR002104">
    <property type="entry name" value="Integrase_catalytic"/>
</dbReference>
<dbReference type="AlphaFoldDB" id="A0A7X6PN95"/>
<dbReference type="InterPro" id="IPR058717">
    <property type="entry name" value="Phage_L5_Integrase_N"/>
</dbReference>
<evidence type="ECO:0000256" key="3">
    <source>
        <dbReference type="ARBA" id="ARBA00023172"/>
    </source>
</evidence>
<dbReference type="GO" id="GO:0003677">
    <property type="term" value="F:DNA binding"/>
    <property type="evidence" value="ECO:0007669"/>
    <property type="project" value="UniProtKB-KW"/>
</dbReference>
<evidence type="ECO:0000256" key="1">
    <source>
        <dbReference type="ARBA" id="ARBA00008857"/>
    </source>
</evidence>
<accession>A0A7X6PN95</accession>
<dbReference type="Pfam" id="PF00589">
    <property type="entry name" value="Phage_integrase"/>
    <property type="match status" value="1"/>
</dbReference>
<dbReference type="InterPro" id="IPR013762">
    <property type="entry name" value="Integrase-like_cat_sf"/>
</dbReference>
<name>A0A7X6PN95_9CORY</name>
<gene>
    <name evidence="5" type="ORF">GX859_05925</name>
</gene>
<sequence length="386" mass="43668">MARRKRRKFGSIRELPSGKFQAHFTHPNGERIKAPSTFETYGDAEGWLIIQEREIELKIWVHPDVRAESEKREAVTVGEWVNRWLAIKETEIEPTTVHGYRKTLNPRLLKAEGSLARFRDLSLAEFTKAEAFSWWDEVTERFNTPPQNHLAYKHLRAACAAAVERDLIEDNPVDIKAATKKPKTKNKELATRAELQAIVDNILPRYRLAAVLCLFHGLRLGEALAVSDTDFSVNWLPVPLLPEVTVTVRKSLKDGAGGNHILKRPKTSAGYRDVPMMTEFVPVYLAHLVKFPPREDGIMTTTSRGNTVLSEVFRSALSTAKKHGGVDDQITPHYGRNWLITELAERGATPKEIGAILGQEDVATILNVYMKVKRNRPAELMRRLAL</sequence>
<comment type="caution">
    <text evidence="5">The sequence shown here is derived from an EMBL/GenBank/DDBJ whole genome shotgun (WGS) entry which is preliminary data.</text>
</comment>
<evidence type="ECO:0000259" key="4">
    <source>
        <dbReference type="PROSITE" id="PS51898"/>
    </source>
</evidence>
<dbReference type="SUPFAM" id="SSF56349">
    <property type="entry name" value="DNA breaking-rejoining enzymes"/>
    <property type="match status" value="1"/>
</dbReference>
<protein>
    <submittedName>
        <fullName evidence="5">Tyrosine-type recombinase/integrase</fullName>
    </submittedName>
</protein>
<dbReference type="PANTHER" id="PTHR30349">
    <property type="entry name" value="PHAGE INTEGRASE-RELATED"/>
    <property type="match status" value="1"/>
</dbReference>
<keyword evidence="2" id="KW-0238">DNA-binding</keyword>
<dbReference type="InterPro" id="IPR010998">
    <property type="entry name" value="Integrase_recombinase_N"/>
</dbReference>
<dbReference type="Pfam" id="PF26003">
    <property type="entry name" value="Integrase_N_phage"/>
    <property type="match status" value="1"/>
</dbReference>
<dbReference type="EMBL" id="JAAZHI010000128">
    <property type="protein sequence ID" value="NLA55822.1"/>
    <property type="molecule type" value="Genomic_DNA"/>
</dbReference>
<reference evidence="5 6" key="1">
    <citation type="journal article" date="2020" name="Biotechnol. Biofuels">
        <title>New insights from the biogas microbiome by comprehensive genome-resolved metagenomics of nearly 1600 species originating from multiple anaerobic digesters.</title>
        <authorList>
            <person name="Campanaro S."/>
            <person name="Treu L."/>
            <person name="Rodriguez-R L.M."/>
            <person name="Kovalovszki A."/>
            <person name="Ziels R.M."/>
            <person name="Maus I."/>
            <person name="Zhu X."/>
            <person name="Kougias P.G."/>
            <person name="Basile A."/>
            <person name="Luo G."/>
            <person name="Schluter A."/>
            <person name="Konstantinidis K.T."/>
            <person name="Angelidaki I."/>
        </authorList>
    </citation>
    <scope>NUCLEOTIDE SEQUENCE [LARGE SCALE GENOMIC DNA]</scope>
    <source>
        <strain evidence="5">AS15tlH2ME_198</strain>
    </source>
</reference>
<dbReference type="GO" id="GO:0015074">
    <property type="term" value="P:DNA integration"/>
    <property type="evidence" value="ECO:0007669"/>
    <property type="project" value="InterPro"/>
</dbReference>
<dbReference type="PANTHER" id="PTHR30349:SF64">
    <property type="entry name" value="PROPHAGE INTEGRASE INTD-RELATED"/>
    <property type="match status" value="1"/>
</dbReference>
<evidence type="ECO:0000256" key="2">
    <source>
        <dbReference type="ARBA" id="ARBA00023125"/>
    </source>
</evidence>
<evidence type="ECO:0000313" key="6">
    <source>
        <dbReference type="Proteomes" id="UP000557899"/>
    </source>
</evidence>
<dbReference type="InterPro" id="IPR011010">
    <property type="entry name" value="DNA_brk_join_enz"/>
</dbReference>
<proteinExistence type="inferred from homology"/>
<organism evidence="5 6">
    <name type="scientific">Corynebacterium humireducens</name>
    <dbReference type="NCBI Taxonomy" id="1223514"/>
    <lineage>
        <taxon>Bacteria</taxon>
        <taxon>Bacillati</taxon>
        <taxon>Actinomycetota</taxon>
        <taxon>Actinomycetes</taxon>
        <taxon>Mycobacteriales</taxon>
        <taxon>Corynebacteriaceae</taxon>
        <taxon>Corynebacterium</taxon>
    </lineage>
</organism>
<dbReference type="PROSITE" id="PS51898">
    <property type="entry name" value="TYR_RECOMBINASE"/>
    <property type="match status" value="1"/>
</dbReference>
<feature type="domain" description="Tyr recombinase" evidence="4">
    <location>
        <begin position="180"/>
        <end position="382"/>
    </location>
</feature>
<dbReference type="Proteomes" id="UP000557899">
    <property type="component" value="Unassembled WGS sequence"/>
</dbReference>
<dbReference type="InterPro" id="IPR050090">
    <property type="entry name" value="Tyrosine_recombinase_XerCD"/>
</dbReference>
<dbReference type="GO" id="GO:0006310">
    <property type="term" value="P:DNA recombination"/>
    <property type="evidence" value="ECO:0007669"/>
    <property type="project" value="UniProtKB-KW"/>
</dbReference>
<evidence type="ECO:0000313" key="5">
    <source>
        <dbReference type="EMBL" id="NLA55822.1"/>
    </source>
</evidence>
<comment type="similarity">
    <text evidence="1">Belongs to the 'phage' integrase family.</text>
</comment>
<keyword evidence="3" id="KW-0233">DNA recombination</keyword>
<dbReference type="Gene3D" id="1.10.150.130">
    <property type="match status" value="1"/>
</dbReference>
<dbReference type="Gene3D" id="1.10.443.10">
    <property type="entry name" value="Intergrase catalytic core"/>
    <property type="match status" value="1"/>
</dbReference>